<dbReference type="InterPro" id="IPR036374">
    <property type="entry name" value="OxRdtase_Mopterin-bd_sf"/>
</dbReference>
<name>A0A1T5JCR1_9FIRM</name>
<dbReference type="SUPFAM" id="SSF56524">
    <property type="entry name" value="Oxidoreductase molybdopterin-binding domain"/>
    <property type="match status" value="1"/>
</dbReference>
<feature type="signal peptide" evidence="1">
    <location>
        <begin position="1"/>
        <end position="21"/>
    </location>
</feature>
<dbReference type="InterPro" id="IPR000572">
    <property type="entry name" value="OxRdtase_Mopterin-bd_dom"/>
</dbReference>
<reference evidence="4" key="1">
    <citation type="submission" date="2017-02" db="EMBL/GenBank/DDBJ databases">
        <authorList>
            <person name="Varghese N."/>
            <person name="Submissions S."/>
        </authorList>
    </citation>
    <scope>NUCLEOTIDE SEQUENCE [LARGE SCALE GENOMIC DNA]</scope>
    <source>
        <strain evidence="4">M1</strain>
    </source>
</reference>
<keyword evidence="1" id="KW-0732">Signal</keyword>
<dbReference type="Gene3D" id="3.90.420.10">
    <property type="entry name" value="Oxidoreductase, molybdopterin-binding domain"/>
    <property type="match status" value="1"/>
</dbReference>
<evidence type="ECO:0000256" key="1">
    <source>
        <dbReference type="SAM" id="SignalP"/>
    </source>
</evidence>
<dbReference type="Proteomes" id="UP000190285">
    <property type="component" value="Unassembled WGS sequence"/>
</dbReference>
<evidence type="ECO:0000313" key="4">
    <source>
        <dbReference type="Proteomes" id="UP000190285"/>
    </source>
</evidence>
<dbReference type="Pfam" id="PF00174">
    <property type="entry name" value="Oxidored_molyb"/>
    <property type="match status" value="1"/>
</dbReference>
<keyword evidence="4" id="KW-1185">Reference proteome</keyword>
<feature type="domain" description="Oxidoreductase molybdopterin-binding" evidence="2">
    <location>
        <begin position="66"/>
        <end position="161"/>
    </location>
</feature>
<accession>A0A1T5JCR1</accession>
<dbReference type="AlphaFoldDB" id="A0A1T5JCR1"/>
<dbReference type="PROSITE" id="PS51257">
    <property type="entry name" value="PROKAR_LIPOPROTEIN"/>
    <property type="match status" value="1"/>
</dbReference>
<feature type="chain" id="PRO_5039383870" evidence="1">
    <location>
        <begin position="22"/>
        <end position="162"/>
    </location>
</feature>
<protein>
    <submittedName>
        <fullName evidence="3">Oxidoreductase molybdopterin binding domain-containing protein</fullName>
    </submittedName>
</protein>
<organism evidence="3 4">
    <name type="scientific">Maledivibacter halophilus</name>
    <dbReference type="NCBI Taxonomy" id="36842"/>
    <lineage>
        <taxon>Bacteria</taxon>
        <taxon>Bacillati</taxon>
        <taxon>Bacillota</taxon>
        <taxon>Clostridia</taxon>
        <taxon>Peptostreptococcales</taxon>
        <taxon>Caminicellaceae</taxon>
        <taxon>Maledivibacter</taxon>
    </lineage>
</organism>
<dbReference type="OrthoDB" id="5241952at2"/>
<dbReference type="STRING" id="36842.SAMN02194393_01099"/>
<evidence type="ECO:0000313" key="3">
    <source>
        <dbReference type="EMBL" id="SKC49211.1"/>
    </source>
</evidence>
<gene>
    <name evidence="3" type="ORF">SAMN02194393_01099</name>
</gene>
<dbReference type="RefSeq" id="WP_079489931.1">
    <property type="nucleotide sequence ID" value="NZ_FUZT01000002.1"/>
</dbReference>
<evidence type="ECO:0000259" key="2">
    <source>
        <dbReference type="Pfam" id="PF00174"/>
    </source>
</evidence>
<sequence length="162" mass="17606">MKIKKLMGILLILTLVVTVFAGCSGKEEASSKEANWTISVEGIGDEAISFTDISAQEIGTKEIEAVMKKKDGSEQEQTWKGYGLKEVLDYLNAGEYTSVVVEAADGYSKELTKDLADSEGTILGVMVDGKALEEDDNRVQLVIKGEGSNWWIKGVAKIKVIK</sequence>
<dbReference type="EMBL" id="FUZT01000002">
    <property type="protein sequence ID" value="SKC49211.1"/>
    <property type="molecule type" value="Genomic_DNA"/>
</dbReference>
<proteinExistence type="predicted"/>